<organism evidence="1 2">
    <name type="scientific">Pedococcus dokdonensis</name>
    <dbReference type="NCBI Taxonomy" id="443156"/>
    <lineage>
        <taxon>Bacteria</taxon>
        <taxon>Bacillati</taxon>
        <taxon>Actinomycetota</taxon>
        <taxon>Actinomycetes</taxon>
        <taxon>Micrococcales</taxon>
        <taxon>Intrasporangiaceae</taxon>
        <taxon>Pedococcus</taxon>
    </lineage>
</organism>
<protein>
    <submittedName>
        <fullName evidence="1">Uncharacterized protein</fullName>
    </submittedName>
</protein>
<keyword evidence="2" id="KW-1185">Reference proteome</keyword>
<name>A0A1H0RGN3_9MICO</name>
<accession>A0A1H0RGN3</accession>
<proteinExistence type="predicted"/>
<gene>
    <name evidence="1" type="ORF">SAMN04489867_1957</name>
</gene>
<dbReference type="Proteomes" id="UP000199077">
    <property type="component" value="Chromosome I"/>
</dbReference>
<dbReference type="AlphaFoldDB" id="A0A1H0RGN3"/>
<dbReference type="RefSeq" id="WP_091784642.1">
    <property type="nucleotide sequence ID" value="NZ_LT629711.1"/>
</dbReference>
<evidence type="ECO:0000313" key="2">
    <source>
        <dbReference type="Proteomes" id="UP000199077"/>
    </source>
</evidence>
<dbReference type="EMBL" id="LT629711">
    <property type="protein sequence ID" value="SDP28723.1"/>
    <property type="molecule type" value="Genomic_DNA"/>
</dbReference>
<sequence length="348" mass="37863">MESQNHFYGHSAAFAVYAGRPRPRHIHGLVQHGWTALSPVQTHFRDFPRIGLDPRSRRRLLVWSHDSRAWDPAAERHATTPVGAQFAYLARAAGPTPQPRDERDEVVLMPVHGIQTQRVRGDHAGLAGQWREQEGPATACLYAADAADPEILAAYTGAGHRVVVLGERMDAEFLWRLWALLGRARRVVSNRLSTPVLYGGHLGAALGVYGDALRIDGEGDEMNERVRQTWPELHGEHLDPAVTGPLVDRELGVQHLLPPAGLEAVLGWRGLEPAVPAVEFWTTSVAARAVVNLRRRADAPAPAPTPGADGPAGLAFGPWLRAALSYLPRPLPRSLPAAGQVVEPIEVG</sequence>
<dbReference type="STRING" id="443156.SAMN04489867_1957"/>
<dbReference type="OrthoDB" id="4858593at2"/>
<evidence type="ECO:0000313" key="1">
    <source>
        <dbReference type="EMBL" id="SDP28723.1"/>
    </source>
</evidence>
<reference evidence="2" key="1">
    <citation type="submission" date="2016-10" db="EMBL/GenBank/DDBJ databases">
        <authorList>
            <person name="Varghese N."/>
            <person name="Submissions S."/>
        </authorList>
    </citation>
    <scope>NUCLEOTIDE SEQUENCE [LARGE SCALE GENOMIC DNA]</scope>
    <source>
        <strain evidence="2">DSM 22329</strain>
    </source>
</reference>